<organism evidence="1 2">
    <name type="scientific">Tilletia horrida</name>
    <dbReference type="NCBI Taxonomy" id="155126"/>
    <lineage>
        <taxon>Eukaryota</taxon>
        <taxon>Fungi</taxon>
        <taxon>Dikarya</taxon>
        <taxon>Basidiomycota</taxon>
        <taxon>Ustilaginomycotina</taxon>
        <taxon>Exobasidiomycetes</taxon>
        <taxon>Tilletiales</taxon>
        <taxon>Tilletiaceae</taxon>
        <taxon>Tilletia</taxon>
    </lineage>
</organism>
<dbReference type="EMBL" id="JAPDMZ010000767">
    <property type="protein sequence ID" value="KAK0541763.1"/>
    <property type="molecule type" value="Genomic_DNA"/>
</dbReference>
<reference evidence="1" key="1">
    <citation type="journal article" date="2023" name="PhytoFront">
        <title>Draft Genome Resources of Seven Strains of Tilletia horrida, Causal Agent of Kernel Smut of Rice.</title>
        <authorList>
            <person name="Khanal S."/>
            <person name="Antony Babu S."/>
            <person name="Zhou X.G."/>
        </authorList>
    </citation>
    <scope>NUCLEOTIDE SEQUENCE</scope>
    <source>
        <strain evidence="1">TX6</strain>
    </source>
</reference>
<evidence type="ECO:0000313" key="1">
    <source>
        <dbReference type="EMBL" id="KAK0541763.1"/>
    </source>
</evidence>
<dbReference type="SUPFAM" id="SSF56112">
    <property type="entry name" value="Protein kinase-like (PK-like)"/>
    <property type="match status" value="1"/>
</dbReference>
<dbReference type="InterPro" id="IPR011009">
    <property type="entry name" value="Kinase-like_dom_sf"/>
</dbReference>
<dbReference type="Proteomes" id="UP001176517">
    <property type="component" value="Unassembled WGS sequence"/>
</dbReference>
<accession>A0AAN6GJ03</accession>
<dbReference type="AlphaFoldDB" id="A0AAN6GJ03"/>
<evidence type="ECO:0008006" key="3">
    <source>
        <dbReference type="Google" id="ProtNLM"/>
    </source>
</evidence>
<feature type="non-terminal residue" evidence="1">
    <location>
        <position position="1"/>
    </location>
</feature>
<keyword evidence="2" id="KW-1185">Reference proteome</keyword>
<sequence length="305" mass="34538">VDWADKDVCSAEERTLLTITKTFPVTTSPAMEVTWKSSSGEIQTGVLKFFDRRVSPKFRGGKRAPYGSHVEACWQKLVQSGEARELFELISQNGFCKKFDLSTFTSIKLGSKVPTADTWQTAAKKEGFLQCKALEQWKNEIRVYEQLQSLQGESVPKFYGSTSFQLDVPSGPDPNFFQIGGILIQRINGFSLNRIFAKEQLLTDDVDWPLVCQRTMDASTKINQLGVLHSSTHFGNIIVQPSSMQPFIFDFGASRLRSDFKSEDKFRVAVDLYREPESWVRVLIIHIKSTFGLSLKIESLQPEDE</sequence>
<name>A0AAN6GJ03_9BASI</name>
<evidence type="ECO:0000313" key="2">
    <source>
        <dbReference type="Proteomes" id="UP001176517"/>
    </source>
</evidence>
<proteinExistence type="predicted"/>
<comment type="caution">
    <text evidence="1">The sequence shown here is derived from an EMBL/GenBank/DDBJ whole genome shotgun (WGS) entry which is preliminary data.</text>
</comment>
<protein>
    <recommendedName>
        <fullName evidence="3">Protein kinase domain-containing protein</fullName>
    </recommendedName>
</protein>
<gene>
    <name evidence="1" type="ORF">OC846_006951</name>
</gene>